<keyword evidence="11" id="KW-0862">Zinc</keyword>
<evidence type="ECO:0000256" key="8">
    <source>
        <dbReference type="ARBA" id="ARBA00022729"/>
    </source>
</evidence>
<dbReference type="CDD" id="cd16282">
    <property type="entry name" value="metallo-hydrolase-like_MBL-fold"/>
    <property type="match status" value="1"/>
</dbReference>
<evidence type="ECO:0000256" key="12">
    <source>
        <dbReference type="ARBA" id="ARBA00023251"/>
    </source>
</evidence>
<proteinExistence type="inferred from homology"/>
<comment type="cofactor">
    <cofactor evidence="2">
        <name>Zn(2+)</name>
        <dbReference type="ChEBI" id="CHEBI:29105"/>
    </cofactor>
</comment>
<dbReference type="SMART" id="SM00849">
    <property type="entry name" value="Lactamase_B"/>
    <property type="match status" value="1"/>
</dbReference>
<evidence type="ECO:0000256" key="4">
    <source>
        <dbReference type="ARBA" id="ARBA00005250"/>
    </source>
</evidence>
<keyword evidence="16" id="KW-1185">Reference proteome</keyword>
<keyword evidence="9" id="KW-0574">Periplasm</keyword>
<feature type="domain" description="Metallo-beta-lactamase" evidence="14">
    <location>
        <begin position="43"/>
        <end position="227"/>
    </location>
</feature>
<evidence type="ECO:0000256" key="3">
    <source>
        <dbReference type="ARBA" id="ARBA00004418"/>
    </source>
</evidence>
<dbReference type="PROSITE" id="PS00743">
    <property type="entry name" value="BETA_LACTAMASE_B_1"/>
    <property type="match status" value="1"/>
</dbReference>
<dbReference type="Gene3D" id="3.60.15.10">
    <property type="entry name" value="Ribonuclease Z/Hydroxyacylglutathione hydrolase-like"/>
    <property type="match status" value="1"/>
</dbReference>
<dbReference type="Proteomes" id="UP001382935">
    <property type="component" value="Chromosome"/>
</dbReference>
<dbReference type="EMBL" id="CP145607">
    <property type="protein sequence ID" value="WWM71193.1"/>
    <property type="molecule type" value="Genomic_DNA"/>
</dbReference>
<evidence type="ECO:0000256" key="11">
    <source>
        <dbReference type="ARBA" id="ARBA00022833"/>
    </source>
</evidence>
<evidence type="ECO:0000256" key="10">
    <source>
        <dbReference type="ARBA" id="ARBA00022801"/>
    </source>
</evidence>
<gene>
    <name evidence="15" type="ORF">V6R86_11060</name>
</gene>
<evidence type="ECO:0000256" key="6">
    <source>
        <dbReference type="ARBA" id="ARBA00012865"/>
    </source>
</evidence>
<evidence type="ECO:0000313" key="16">
    <source>
        <dbReference type="Proteomes" id="UP001382935"/>
    </source>
</evidence>
<accession>A0ABZ2G567</accession>
<evidence type="ECO:0000256" key="2">
    <source>
        <dbReference type="ARBA" id="ARBA00001947"/>
    </source>
</evidence>
<organism evidence="15 16">
    <name type="scientific">Sphingomonas kaistensis</name>
    <dbReference type="NCBI Taxonomy" id="298708"/>
    <lineage>
        <taxon>Bacteria</taxon>
        <taxon>Pseudomonadati</taxon>
        <taxon>Pseudomonadota</taxon>
        <taxon>Alphaproteobacteria</taxon>
        <taxon>Sphingomonadales</taxon>
        <taxon>Sphingomonadaceae</taxon>
        <taxon>Sphingomonas</taxon>
    </lineage>
</organism>
<feature type="chain" id="PRO_5047353444" description="beta-lactamase" evidence="13">
    <location>
        <begin position="19"/>
        <end position="301"/>
    </location>
</feature>
<evidence type="ECO:0000256" key="5">
    <source>
        <dbReference type="ARBA" id="ARBA00011245"/>
    </source>
</evidence>
<evidence type="ECO:0000256" key="13">
    <source>
        <dbReference type="SAM" id="SignalP"/>
    </source>
</evidence>
<sequence>MRRFAILLAATFATPAAAQQDYSKVEIKVERLAPGVAVLFGAGGNIGLSFGEDGNVIIDDQFAPLVPKIEAAVKSVDSDPVRFVINTHWHGDHTGGNEAFGGAGAVIVAHDNVRRRMSVDTFSKQMDQTLKATPKAGLPVVTFAQGVTFHLNGDDIQVTHVDNAHTDGDSLVYWSRANVIHMGDTFFFKATYPFIDRESGGSIDGMIAAAKTGLGIVKPGGKVIPGHGPVATREDLQAYHAMLVDIRAKVAAGIRAGRTRAQVIASNPTAPYDGKVATDGFIKPDRFVETMYDELKAKLRR</sequence>
<comment type="catalytic activity">
    <reaction evidence="1">
        <text>a beta-lactam + H2O = a substituted beta-amino acid</text>
        <dbReference type="Rhea" id="RHEA:20401"/>
        <dbReference type="ChEBI" id="CHEBI:15377"/>
        <dbReference type="ChEBI" id="CHEBI:35627"/>
        <dbReference type="ChEBI" id="CHEBI:140347"/>
        <dbReference type="EC" id="3.5.2.6"/>
    </reaction>
</comment>
<evidence type="ECO:0000256" key="7">
    <source>
        <dbReference type="ARBA" id="ARBA00022723"/>
    </source>
</evidence>
<comment type="similarity">
    <text evidence="4">Belongs to the metallo-beta-lactamase superfamily. Class-B beta-lactamase family.</text>
</comment>
<dbReference type="InterPro" id="IPR001018">
    <property type="entry name" value="Beta-lactamase_class-B_CS"/>
</dbReference>
<evidence type="ECO:0000256" key="9">
    <source>
        <dbReference type="ARBA" id="ARBA00022764"/>
    </source>
</evidence>
<dbReference type="InterPro" id="IPR036866">
    <property type="entry name" value="RibonucZ/Hydroxyglut_hydro"/>
</dbReference>
<evidence type="ECO:0000313" key="15">
    <source>
        <dbReference type="EMBL" id="WWM71193.1"/>
    </source>
</evidence>
<dbReference type="SUPFAM" id="SSF56281">
    <property type="entry name" value="Metallo-hydrolase/oxidoreductase"/>
    <property type="match status" value="1"/>
</dbReference>
<keyword evidence="8 13" id="KW-0732">Signal</keyword>
<dbReference type="Pfam" id="PF00753">
    <property type="entry name" value="Lactamase_B"/>
    <property type="match status" value="1"/>
</dbReference>
<evidence type="ECO:0000256" key="1">
    <source>
        <dbReference type="ARBA" id="ARBA00001526"/>
    </source>
</evidence>
<protein>
    <recommendedName>
        <fullName evidence="6">beta-lactamase</fullName>
        <ecNumber evidence="6">3.5.2.6</ecNumber>
    </recommendedName>
</protein>
<comment type="subunit">
    <text evidence="5">Monomer.</text>
</comment>
<reference evidence="15 16" key="1">
    <citation type="submission" date="2024-02" db="EMBL/GenBank/DDBJ databases">
        <title>Full genome sequence of Sphingomonas kaistensis.</title>
        <authorList>
            <person name="Poletto B.L."/>
            <person name="Silva G."/>
            <person name="Galante D."/>
            <person name="Campos K.R."/>
            <person name="Santos M.B.N."/>
            <person name="Sacchi C.T."/>
        </authorList>
    </citation>
    <scope>NUCLEOTIDE SEQUENCE [LARGE SCALE GENOMIC DNA]</scope>
    <source>
        <strain evidence="15 16">MA4R</strain>
    </source>
</reference>
<name>A0ABZ2G567_9SPHN</name>
<dbReference type="InterPro" id="IPR050855">
    <property type="entry name" value="NDM-1-like"/>
</dbReference>
<evidence type="ECO:0000259" key="14">
    <source>
        <dbReference type="SMART" id="SM00849"/>
    </source>
</evidence>
<comment type="subcellular location">
    <subcellularLocation>
        <location evidence="3">Periplasm</location>
    </subcellularLocation>
</comment>
<dbReference type="InterPro" id="IPR001279">
    <property type="entry name" value="Metallo-B-lactamas"/>
</dbReference>
<dbReference type="PANTHER" id="PTHR42951:SF4">
    <property type="entry name" value="ACYL-COENZYME A THIOESTERASE MBLAC2"/>
    <property type="match status" value="1"/>
</dbReference>
<keyword evidence="10" id="KW-0378">Hydrolase</keyword>
<dbReference type="PANTHER" id="PTHR42951">
    <property type="entry name" value="METALLO-BETA-LACTAMASE DOMAIN-CONTAINING"/>
    <property type="match status" value="1"/>
</dbReference>
<dbReference type="RefSeq" id="WP_338504541.1">
    <property type="nucleotide sequence ID" value="NZ_CP145607.1"/>
</dbReference>
<keyword evidence="12" id="KW-0046">Antibiotic resistance</keyword>
<feature type="signal peptide" evidence="13">
    <location>
        <begin position="1"/>
        <end position="18"/>
    </location>
</feature>
<dbReference type="EC" id="3.5.2.6" evidence="6"/>
<keyword evidence="7" id="KW-0479">Metal-binding</keyword>